<keyword evidence="1" id="KW-0732">Signal</keyword>
<evidence type="ECO:0000256" key="1">
    <source>
        <dbReference type="SAM" id="SignalP"/>
    </source>
</evidence>
<dbReference type="EMBL" id="JAMZEJ010000003">
    <property type="protein sequence ID" value="MCQ8240143.1"/>
    <property type="molecule type" value="Genomic_DNA"/>
</dbReference>
<reference evidence="3 4" key="1">
    <citation type="submission" date="2022-06" db="EMBL/GenBank/DDBJ databases">
        <title>Rhizosaccharibacter gen. nov. sp. nov. KSS12, endophytic bacteria isolated from sugarcane.</title>
        <authorList>
            <person name="Pitiwittayakul N."/>
        </authorList>
    </citation>
    <scope>NUCLEOTIDE SEQUENCE [LARGE SCALE GENOMIC DNA]</scope>
    <source>
        <strain evidence="3 4">KSS12</strain>
    </source>
</reference>
<evidence type="ECO:0000313" key="4">
    <source>
        <dbReference type="Proteomes" id="UP001524547"/>
    </source>
</evidence>
<evidence type="ECO:0000313" key="3">
    <source>
        <dbReference type="EMBL" id="MCQ8240143.1"/>
    </source>
</evidence>
<protein>
    <submittedName>
        <fullName evidence="3">PQQ-dependent sugar dehydrogenase</fullName>
    </submittedName>
</protein>
<dbReference type="RefSeq" id="WP_422918892.1">
    <property type="nucleotide sequence ID" value="NZ_JAMZEJ010000003.1"/>
</dbReference>
<feature type="domain" description="Glucose/Sorbosone dehydrogenase" evidence="2">
    <location>
        <begin position="104"/>
        <end position="335"/>
    </location>
</feature>
<dbReference type="InterPro" id="IPR011041">
    <property type="entry name" value="Quinoprot_gluc/sorb_DH_b-prop"/>
</dbReference>
<proteinExistence type="predicted"/>
<dbReference type="Gene3D" id="2.120.10.30">
    <property type="entry name" value="TolB, C-terminal domain"/>
    <property type="match status" value="1"/>
</dbReference>
<dbReference type="PANTHER" id="PTHR19328:SF75">
    <property type="entry name" value="ALDOSE SUGAR DEHYDROGENASE YLII"/>
    <property type="match status" value="1"/>
</dbReference>
<dbReference type="Proteomes" id="UP001524547">
    <property type="component" value="Unassembled WGS sequence"/>
</dbReference>
<dbReference type="Pfam" id="PF07995">
    <property type="entry name" value="GSDH"/>
    <property type="match status" value="1"/>
</dbReference>
<evidence type="ECO:0000259" key="2">
    <source>
        <dbReference type="Pfam" id="PF07995"/>
    </source>
</evidence>
<keyword evidence="4" id="KW-1185">Reference proteome</keyword>
<feature type="chain" id="PRO_5046546542" evidence="1">
    <location>
        <begin position="21"/>
        <end position="475"/>
    </location>
</feature>
<comment type="caution">
    <text evidence="3">The sequence shown here is derived from an EMBL/GenBank/DDBJ whole genome shotgun (WGS) entry which is preliminary data.</text>
</comment>
<gene>
    <name evidence="3" type="ORF">NFI88_04720</name>
</gene>
<dbReference type="SUPFAM" id="SSF50952">
    <property type="entry name" value="Soluble quinoprotein glucose dehydrogenase"/>
    <property type="match status" value="1"/>
</dbReference>
<dbReference type="InterPro" id="IPR011042">
    <property type="entry name" value="6-blade_b-propeller_TolB-like"/>
</dbReference>
<name>A0ABT1VUX6_9PROT</name>
<sequence length="475" mass="50359">MNRWTLLLAPALILTGPTIAARAAPDALPQPLLPKATPSGAVIELQDFVTLPRHDDGSAARVQFLCPAADNSSDLFVLDAVGIIYRVSADGAQVTPYLDLRTQNLGIISPTGEQGLVGLAFHPNFAGDPARPGYGRFYTAYSADRSSGTPDFLANDDASHHQVIREWTTADPYAATFNGSSREVLRVGKFAANHNGGVIRFNPNAQPGSSDYGKLYIGFGDGGDGNDPRGNAQNLSSPLGKILRIDPMATAGGAKYGIPADNPFLSQPSAGPLVWAYGLRNPQQFSWEVGGNQRMFIGDIGQNQVEEIELGVPGANYGWQIREGTFATGTGVNSEGGKNDYASYPLPSPDAAGLSYPIAEYDHSDDARDGGTQASGVAGGFLYRGAMAPQYHGDYVFTDFVQGRMFGIWGGGDLSTAMQVFSIGLRYHGVTYDSLSASPIGEGSRSDLRLGEDANGELYALLKGPGAIYRLVLPR</sequence>
<feature type="signal peptide" evidence="1">
    <location>
        <begin position="1"/>
        <end position="20"/>
    </location>
</feature>
<accession>A0ABT1VUX6</accession>
<dbReference type="PANTHER" id="PTHR19328">
    <property type="entry name" value="HEDGEHOG-INTERACTING PROTEIN"/>
    <property type="match status" value="1"/>
</dbReference>
<organism evidence="3 4">
    <name type="scientific">Rhizosaccharibacter radicis</name>
    <dbReference type="NCBI Taxonomy" id="2782605"/>
    <lineage>
        <taxon>Bacteria</taxon>
        <taxon>Pseudomonadati</taxon>
        <taxon>Pseudomonadota</taxon>
        <taxon>Alphaproteobacteria</taxon>
        <taxon>Acetobacterales</taxon>
        <taxon>Acetobacteraceae</taxon>
        <taxon>Rhizosaccharibacter</taxon>
    </lineage>
</organism>
<dbReference type="InterPro" id="IPR012938">
    <property type="entry name" value="Glc/Sorbosone_DH"/>
</dbReference>